<evidence type="ECO:0000256" key="1">
    <source>
        <dbReference type="SAM" id="SignalP"/>
    </source>
</evidence>
<dbReference type="AlphaFoldDB" id="A0A431VI57"/>
<keyword evidence="3" id="KW-1185">Reference proteome</keyword>
<sequence>MRNAVVTTHATTGRRTALRLLGALGVVAWAGPLVAASDAATGTAGRTLFLNAYATAGATPAFGVAAFDVDGAVRFTTATPGRAHGVVPRPALDGTSQSEAVVFARRPGRWFLPLSLRDGTPAAPVTAPEDRRFTGHGAFTADGRLLYVAEDDVPNETGAIGVYDATDGYRRLGALPTHGLGPHELLALDGGAVLAVANGGVITHPDTGRAKLNLDAMDSSLTYVEAASGRLLDQVRLPEEHANLGIRHIAALADGGVAFGVQDERPIGLLQPLVGAHRPGGGAVRLFDAPEDVWTRLDGYIGSVASDGRLVAASSPKGGLVGLWDPMTGAWIKAIPLPDGCGLAPCDDGFALTSGLGVMERITATTDAPVSERRSPAFRWDNHLTRWWG</sequence>
<dbReference type="InterPro" id="IPR011047">
    <property type="entry name" value="Quinoprotein_ADH-like_sf"/>
</dbReference>
<feature type="signal peptide" evidence="1">
    <location>
        <begin position="1"/>
        <end position="35"/>
    </location>
</feature>
<dbReference type="Proteomes" id="UP000277007">
    <property type="component" value="Unassembled WGS sequence"/>
</dbReference>
<keyword evidence="1" id="KW-0732">Signal</keyword>
<dbReference type="InterPro" id="IPR008311">
    <property type="entry name" value="UCP028101"/>
</dbReference>
<protein>
    <submittedName>
        <fullName evidence="2">DUF1513 domain-containing protein</fullName>
    </submittedName>
</protein>
<dbReference type="PIRSF" id="PIRSF028101">
    <property type="entry name" value="UCP028101"/>
    <property type="match status" value="1"/>
</dbReference>
<name>A0A431VI57_9PROT</name>
<gene>
    <name evidence="2" type="ORF">EJ903_09505</name>
</gene>
<evidence type="ECO:0000313" key="2">
    <source>
        <dbReference type="EMBL" id="RTR21123.1"/>
    </source>
</evidence>
<evidence type="ECO:0000313" key="3">
    <source>
        <dbReference type="Proteomes" id="UP000277007"/>
    </source>
</evidence>
<comment type="caution">
    <text evidence="2">The sequence shown here is derived from an EMBL/GenBank/DDBJ whole genome shotgun (WGS) entry which is preliminary data.</text>
</comment>
<dbReference type="Pfam" id="PF07433">
    <property type="entry name" value="DUF1513"/>
    <property type="match status" value="1"/>
</dbReference>
<dbReference type="OrthoDB" id="5624218at2"/>
<dbReference type="InterPro" id="IPR015943">
    <property type="entry name" value="WD40/YVTN_repeat-like_dom_sf"/>
</dbReference>
<dbReference type="EMBL" id="RXMA01000007">
    <property type="protein sequence ID" value="RTR21123.1"/>
    <property type="molecule type" value="Genomic_DNA"/>
</dbReference>
<organism evidence="2 3">
    <name type="scientific">Azospirillum griseum</name>
    <dbReference type="NCBI Taxonomy" id="2496639"/>
    <lineage>
        <taxon>Bacteria</taxon>
        <taxon>Pseudomonadati</taxon>
        <taxon>Pseudomonadota</taxon>
        <taxon>Alphaproteobacteria</taxon>
        <taxon>Rhodospirillales</taxon>
        <taxon>Azospirillaceae</taxon>
        <taxon>Azospirillum</taxon>
    </lineage>
</organism>
<dbReference type="Gene3D" id="2.130.10.10">
    <property type="entry name" value="YVTN repeat-like/Quinoprotein amine dehydrogenase"/>
    <property type="match status" value="1"/>
</dbReference>
<accession>A0A431VI57</accession>
<reference evidence="2 3" key="1">
    <citation type="submission" date="2018-12" db="EMBL/GenBank/DDBJ databases">
        <authorList>
            <person name="Yang Y."/>
        </authorList>
    </citation>
    <scope>NUCLEOTIDE SEQUENCE [LARGE SCALE GENOMIC DNA]</scope>
    <source>
        <strain evidence="2 3">L-25-5w-1</strain>
    </source>
</reference>
<dbReference type="SUPFAM" id="SSF50998">
    <property type="entry name" value="Quinoprotein alcohol dehydrogenase-like"/>
    <property type="match status" value="1"/>
</dbReference>
<proteinExistence type="predicted"/>
<feature type="chain" id="PRO_5019071265" evidence="1">
    <location>
        <begin position="36"/>
        <end position="389"/>
    </location>
</feature>